<sequence>MKKYLYSLFIMFLLILTTGCTQEKVSSGQENTATHQKKAKNKEDTFNDQDKEKLEAELKQYFLGVEEAVKNKNYDEFMKFQNPDNPLFYREQARWIKAAILYGKTKEATLSIGLYDIQVISETQGFISFVVTMGFKNSEPTNNHIQYQIIKTADGWKINDLPFQSMNKDNITFYYLPENVREAEKYIEDTFQIVQFYKENYRWNPDHVDVKLFTNREALAASVPFPSLSGESGDMDGSFKTLLLKDNPERTFSIFAHELTHRMLMDFTNDNLTSLFQEGLATYMENGVKKENGKLVLDKKSLNKAIEKVLAACKHRYYSLETLINIDSYDDKDINVYAYGFLVTNFLIETEGFNKMTKFEKLLKQSKYIDNVDEHKSDMMNKRTLSAFEKVYGNLDQLSAAFKEFYKLK</sequence>
<dbReference type="Pfam" id="PF01752">
    <property type="entry name" value="Peptidase_M9"/>
    <property type="match status" value="1"/>
</dbReference>
<evidence type="ECO:0000313" key="4">
    <source>
        <dbReference type="Proteomes" id="UP000051888"/>
    </source>
</evidence>
<dbReference type="Proteomes" id="UP000051888">
    <property type="component" value="Unassembled WGS sequence"/>
</dbReference>
<organism evidence="3 4">
    <name type="scientific">Heyndrickxia shackletonii</name>
    <dbReference type="NCBI Taxonomy" id="157838"/>
    <lineage>
        <taxon>Bacteria</taxon>
        <taxon>Bacillati</taxon>
        <taxon>Bacillota</taxon>
        <taxon>Bacilli</taxon>
        <taxon>Bacillales</taxon>
        <taxon>Bacillaceae</taxon>
        <taxon>Heyndrickxia</taxon>
    </lineage>
</organism>
<dbReference type="EMBL" id="LJJC01000004">
    <property type="protein sequence ID" value="KQL54241.1"/>
    <property type="molecule type" value="Genomic_DNA"/>
</dbReference>
<dbReference type="RefSeq" id="WP_055740006.1">
    <property type="nucleotide sequence ID" value="NZ_JAAIWL010000025.1"/>
</dbReference>
<dbReference type="PATRIC" id="fig|157838.3.peg.2783"/>
<protein>
    <recommendedName>
        <fullName evidence="5">Peptidase MA superfamily protein</fullName>
    </recommendedName>
</protein>
<keyword evidence="4" id="KW-1185">Reference proteome</keyword>
<name>A0A0Q3TKV7_9BACI</name>
<evidence type="ECO:0000256" key="1">
    <source>
        <dbReference type="SAM" id="MobiDB-lite"/>
    </source>
</evidence>
<dbReference type="InterPro" id="IPR002169">
    <property type="entry name" value="Peptidase_M9A/M9B"/>
</dbReference>
<dbReference type="GO" id="GO:0005576">
    <property type="term" value="C:extracellular region"/>
    <property type="evidence" value="ECO:0007669"/>
    <property type="project" value="InterPro"/>
</dbReference>
<feature type="chain" id="PRO_5038660859" description="Peptidase MA superfamily protein" evidence="2">
    <location>
        <begin position="24"/>
        <end position="409"/>
    </location>
</feature>
<keyword evidence="2" id="KW-0732">Signal</keyword>
<proteinExistence type="predicted"/>
<evidence type="ECO:0008006" key="5">
    <source>
        <dbReference type="Google" id="ProtNLM"/>
    </source>
</evidence>
<evidence type="ECO:0000313" key="3">
    <source>
        <dbReference type="EMBL" id="KQL54241.1"/>
    </source>
</evidence>
<comment type="caution">
    <text evidence="3">The sequence shown here is derived from an EMBL/GenBank/DDBJ whole genome shotgun (WGS) entry which is preliminary data.</text>
</comment>
<dbReference type="GO" id="GO:0004222">
    <property type="term" value="F:metalloendopeptidase activity"/>
    <property type="evidence" value="ECO:0007669"/>
    <property type="project" value="InterPro"/>
</dbReference>
<feature type="signal peptide" evidence="2">
    <location>
        <begin position="1"/>
        <end position="23"/>
    </location>
</feature>
<accession>A0A0Q3TKV7</accession>
<gene>
    <name evidence="3" type="ORF">AN964_12555</name>
</gene>
<evidence type="ECO:0000256" key="2">
    <source>
        <dbReference type="SAM" id="SignalP"/>
    </source>
</evidence>
<dbReference type="OrthoDB" id="57539at2"/>
<dbReference type="GO" id="GO:0008270">
    <property type="term" value="F:zinc ion binding"/>
    <property type="evidence" value="ECO:0007669"/>
    <property type="project" value="InterPro"/>
</dbReference>
<dbReference type="GO" id="GO:0006508">
    <property type="term" value="P:proteolysis"/>
    <property type="evidence" value="ECO:0007669"/>
    <property type="project" value="InterPro"/>
</dbReference>
<dbReference type="AlphaFoldDB" id="A0A0Q3TKV7"/>
<feature type="region of interest" description="Disordered" evidence="1">
    <location>
        <begin position="27"/>
        <end position="49"/>
    </location>
</feature>
<dbReference type="PROSITE" id="PS51257">
    <property type="entry name" value="PROKAR_LIPOPROTEIN"/>
    <property type="match status" value="1"/>
</dbReference>
<reference evidence="3 4" key="1">
    <citation type="submission" date="2015-09" db="EMBL/GenBank/DDBJ databases">
        <title>Genome sequencing project for genomic taxonomy and phylogenomics of Bacillus-like bacteria.</title>
        <authorList>
            <person name="Liu B."/>
            <person name="Wang J."/>
            <person name="Zhu Y."/>
            <person name="Liu G."/>
            <person name="Chen Q."/>
            <person name="Chen Z."/>
            <person name="Lan J."/>
            <person name="Che J."/>
            <person name="Ge C."/>
            <person name="Shi H."/>
            <person name="Pan Z."/>
            <person name="Liu X."/>
        </authorList>
    </citation>
    <scope>NUCLEOTIDE SEQUENCE [LARGE SCALE GENOMIC DNA]</scope>
    <source>
        <strain evidence="3 4">LMG 18435</strain>
    </source>
</reference>
<dbReference type="Gene3D" id="1.10.390.20">
    <property type="match status" value="1"/>
</dbReference>